<organism evidence="2 3">
    <name type="scientific">Roseateles aquatilis</name>
    <dbReference type="NCBI Taxonomy" id="431061"/>
    <lineage>
        <taxon>Bacteria</taxon>
        <taxon>Pseudomonadati</taxon>
        <taxon>Pseudomonadota</taxon>
        <taxon>Betaproteobacteria</taxon>
        <taxon>Burkholderiales</taxon>
        <taxon>Sphaerotilaceae</taxon>
        <taxon>Roseateles</taxon>
    </lineage>
</organism>
<dbReference type="InterPro" id="IPR038765">
    <property type="entry name" value="Papain-like_cys_pep_sf"/>
</dbReference>
<dbReference type="PANTHER" id="PTHR33490">
    <property type="entry name" value="BLR5614 PROTEIN-RELATED"/>
    <property type="match status" value="1"/>
</dbReference>
<dbReference type="Gene3D" id="3.10.620.30">
    <property type="match status" value="1"/>
</dbReference>
<accession>A0A246J0S1</accession>
<dbReference type="RefSeq" id="WP_088386746.1">
    <property type="nucleotide sequence ID" value="NZ_NIOF01000011.1"/>
</dbReference>
<dbReference type="Pfam" id="PF01841">
    <property type="entry name" value="Transglut_core"/>
    <property type="match status" value="1"/>
</dbReference>
<proteinExistence type="predicted"/>
<gene>
    <name evidence="2" type="ORF">CDN99_20375</name>
</gene>
<dbReference type="SMART" id="SM00460">
    <property type="entry name" value="TGc"/>
    <property type="match status" value="1"/>
</dbReference>
<comment type="caution">
    <text evidence="2">The sequence shown here is derived from an EMBL/GenBank/DDBJ whole genome shotgun (WGS) entry which is preliminary data.</text>
</comment>
<dbReference type="EMBL" id="NIOF01000011">
    <property type="protein sequence ID" value="OWQ86197.1"/>
    <property type="molecule type" value="Genomic_DNA"/>
</dbReference>
<dbReference type="SUPFAM" id="SSF54001">
    <property type="entry name" value="Cysteine proteinases"/>
    <property type="match status" value="1"/>
</dbReference>
<dbReference type="Proteomes" id="UP000197468">
    <property type="component" value="Unassembled WGS sequence"/>
</dbReference>
<feature type="domain" description="Transglutaminase-like" evidence="1">
    <location>
        <begin position="157"/>
        <end position="240"/>
    </location>
</feature>
<name>A0A246J0S1_9BURK</name>
<sequence>MHLHIAHETVYRYDAPLARSVQYLRLTPRPARGVQVLHWGLALPAPANVCRDAFGNTMHVLSLDGPRREILLRAMGEVVTDDALPRPDPRDELPAPLFLRDSALTRADEPLRRFAAAFADAARDDPHAALMALMAAIGDRMPYLKGYTDAATPAAEAFETGRGVCQDHAQVFVCCARLLGLPARYVSGYLATDFAHVASHAWAEVRLPEASSVAGDRAGEMAGKAAGGMAGGWLGYDISNQCLADGRYVKLAIGADYLDACPVRGVRTGGGLETMRAEVLVKPGTSDQQ</sequence>
<dbReference type="InterPro" id="IPR013589">
    <property type="entry name" value="Bac_transglu_N"/>
</dbReference>
<dbReference type="AlphaFoldDB" id="A0A246J0S1"/>
<dbReference type="InterPro" id="IPR002931">
    <property type="entry name" value="Transglutaminase-like"/>
</dbReference>
<evidence type="ECO:0000313" key="3">
    <source>
        <dbReference type="Proteomes" id="UP000197468"/>
    </source>
</evidence>
<keyword evidence="3" id="KW-1185">Reference proteome</keyword>
<evidence type="ECO:0000259" key="1">
    <source>
        <dbReference type="SMART" id="SM00460"/>
    </source>
</evidence>
<dbReference type="PANTHER" id="PTHR33490:SF6">
    <property type="entry name" value="SLL1049 PROTEIN"/>
    <property type="match status" value="1"/>
</dbReference>
<reference evidence="2 3" key="1">
    <citation type="journal article" date="2008" name="Int. J. Syst. Evol. Microbiol.">
        <title>Description of Roseateles aquatilis sp. nov. and Roseateles terrae sp. nov., in the class Betaproteobacteria, and emended description of the genus Roseateles.</title>
        <authorList>
            <person name="Gomila M."/>
            <person name="Bowien B."/>
            <person name="Falsen E."/>
            <person name="Moore E.R."/>
            <person name="Lalucat J."/>
        </authorList>
    </citation>
    <scope>NUCLEOTIDE SEQUENCE [LARGE SCALE GENOMIC DNA]</scope>
    <source>
        <strain evidence="2 3">CCUG 48205</strain>
    </source>
</reference>
<dbReference type="Pfam" id="PF08379">
    <property type="entry name" value="Bact_transglu_N"/>
    <property type="match status" value="1"/>
</dbReference>
<dbReference type="OrthoDB" id="5438043at2"/>
<evidence type="ECO:0000313" key="2">
    <source>
        <dbReference type="EMBL" id="OWQ86197.1"/>
    </source>
</evidence>
<protein>
    <recommendedName>
        <fullName evidence="1">Transglutaminase-like domain-containing protein</fullName>
    </recommendedName>
</protein>